<dbReference type="HOGENOM" id="CLU_014001_1_1_1"/>
<dbReference type="Proteomes" id="UP000054217">
    <property type="component" value="Unassembled WGS sequence"/>
</dbReference>
<dbReference type="GO" id="GO:0008526">
    <property type="term" value="F:phosphatidylinositol transfer activity"/>
    <property type="evidence" value="ECO:0007669"/>
    <property type="project" value="TreeGrafter"/>
</dbReference>
<dbReference type="InterPro" id="IPR011074">
    <property type="entry name" value="CRAL/TRIO_N_dom"/>
</dbReference>
<dbReference type="Gene3D" id="3.40.525.10">
    <property type="entry name" value="CRAL-TRIO lipid binding domain"/>
    <property type="match status" value="1"/>
</dbReference>
<reference evidence="3" key="2">
    <citation type="submission" date="2015-01" db="EMBL/GenBank/DDBJ databases">
        <title>Evolutionary Origins and Diversification of the Mycorrhizal Mutualists.</title>
        <authorList>
            <consortium name="DOE Joint Genome Institute"/>
            <consortium name="Mycorrhizal Genomics Consortium"/>
            <person name="Kohler A."/>
            <person name="Kuo A."/>
            <person name="Nagy L.G."/>
            <person name="Floudas D."/>
            <person name="Copeland A."/>
            <person name="Barry K.W."/>
            <person name="Cichocki N."/>
            <person name="Veneault-Fourrey C."/>
            <person name="LaButti K."/>
            <person name="Lindquist E.A."/>
            <person name="Lipzen A."/>
            <person name="Lundell T."/>
            <person name="Morin E."/>
            <person name="Murat C."/>
            <person name="Riley R."/>
            <person name="Ohm R."/>
            <person name="Sun H."/>
            <person name="Tunlid A."/>
            <person name="Henrissat B."/>
            <person name="Grigoriev I.V."/>
            <person name="Hibbett D.S."/>
            <person name="Martin F."/>
        </authorList>
    </citation>
    <scope>NUCLEOTIDE SEQUENCE [LARGE SCALE GENOMIC DNA]</scope>
    <source>
        <strain evidence="3">Marx 270</strain>
    </source>
</reference>
<dbReference type="Pfam" id="PF00650">
    <property type="entry name" value="CRAL_TRIO"/>
    <property type="match status" value="1"/>
</dbReference>
<keyword evidence="3" id="KW-1185">Reference proteome</keyword>
<dbReference type="FunCoup" id="A0A0C3K129">
    <property type="interactions" value="111"/>
</dbReference>
<dbReference type="Pfam" id="PF03765">
    <property type="entry name" value="CRAL_TRIO_N"/>
    <property type="match status" value="1"/>
</dbReference>
<dbReference type="InterPro" id="IPR052578">
    <property type="entry name" value="PI_Transfer_CRAL-TRIO"/>
</dbReference>
<dbReference type="PROSITE" id="PS50191">
    <property type="entry name" value="CRAL_TRIO"/>
    <property type="match status" value="1"/>
</dbReference>
<accession>A0A0C3K129</accession>
<dbReference type="PANTHER" id="PTHR45824:SF29">
    <property type="entry name" value="GH16843P"/>
    <property type="match status" value="1"/>
</dbReference>
<evidence type="ECO:0000259" key="1">
    <source>
        <dbReference type="PROSITE" id="PS50191"/>
    </source>
</evidence>
<dbReference type="AlphaFoldDB" id="A0A0C3K129"/>
<dbReference type="STRING" id="870435.A0A0C3K129"/>
<dbReference type="SMART" id="SM00516">
    <property type="entry name" value="SEC14"/>
    <property type="match status" value="1"/>
</dbReference>
<dbReference type="OrthoDB" id="75724at2759"/>
<sequence length="318" mass="36156">MSTIHVPLPVPTHPNVQPPAELTGTAKSEYDRVFAHFANPEYCLPGISSEKASKLTEEECMWLSYECILRYIRAAKHDVATAIKRIEETLKWRRDFGIYDTLTAELVEPEAVTGKEFLFGYDTCGRPGLYMCPSKQNTEEGPRQIQFVVWVLERAVDLMGPGVETLVFMIDFADKAKNSSFSTSRTVLNILQSHYPERLGAGLVAHLPWILHAFMKLIMPFVDPLTRTKAVFNPPNAQLFELDQLVHDGWGGTQMFTYDHDIYWPALVEMCETRRKDMARMWRKLGGVIGIKEWDVKVGVRDEKANEEKVGAVEEASQ</sequence>
<dbReference type="SMART" id="SM01100">
    <property type="entry name" value="CRAL_TRIO_N"/>
    <property type="match status" value="1"/>
</dbReference>
<dbReference type="SUPFAM" id="SSF52087">
    <property type="entry name" value="CRAL/TRIO domain"/>
    <property type="match status" value="1"/>
</dbReference>
<dbReference type="EMBL" id="KN831944">
    <property type="protein sequence ID" value="KIO15123.1"/>
    <property type="molecule type" value="Genomic_DNA"/>
</dbReference>
<dbReference type="CDD" id="cd00170">
    <property type="entry name" value="SEC14"/>
    <property type="match status" value="1"/>
</dbReference>
<feature type="domain" description="CRAL-TRIO" evidence="1">
    <location>
        <begin position="100"/>
        <end position="258"/>
    </location>
</feature>
<dbReference type="InterPro" id="IPR036865">
    <property type="entry name" value="CRAL-TRIO_dom_sf"/>
</dbReference>
<name>A0A0C3K129_PISTI</name>
<gene>
    <name evidence="2" type="ORF">M404DRAFT_118516</name>
</gene>
<organism evidence="2 3">
    <name type="scientific">Pisolithus tinctorius Marx 270</name>
    <dbReference type="NCBI Taxonomy" id="870435"/>
    <lineage>
        <taxon>Eukaryota</taxon>
        <taxon>Fungi</taxon>
        <taxon>Dikarya</taxon>
        <taxon>Basidiomycota</taxon>
        <taxon>Agaricomycotina</taxon>
        <taxon>Agaricomycetes</taxon>
        <taxon>Agaricomycetidae</taxon>
        <taxon>Boletales</taxon>
        <taxon>Sclerodermatineae</taxon>
        <taxon>Pisolithaceae</taxon>
        <taxon>Pisolithus</taxon>
    </lineage>
</organism>
<protein>
    <recommendedName>
        <fullName evidence="1">CRAL-TRIO domain-containing protein</fullName>
    </recommendedName>
</protein>
<dbReference type="InterPro" id="IPR036273">
    <property type="entry name" value="CRAL/TRIO_N_dom_sf"/>
</dbReference>
<dbReference type="SUPFAM" id="SSF46938">
    <property type="entry name" value="CRAL/TRIO N-terminal domain"/>
    <property type="match status" value="1"/>
</dbReference>
<proteinExistence type="predicted"/>
<evidence type="ECO:0000313" key="2">
    <source>
        <dbReference type="EMBL" id="KIO15123.1"/>
    </source>
</evidence>
<dbReference type="PANTHER" id="PTHR45824">
    <property type="entry name" value="GH16843P"/>
    <property type="match status" value="1"/>
</dbReference>
<reference evidence="2 3" key="1">
    <citation type="submission" date="2014-04" db="EMBL/GenBank/DDBJ databases">
        <authorList>
            <consortium name="DOE Joint Genome Institute"/>
            <person name="Kuo A."/>
            <person name="Kohler A."/>
            <person name="Costa M.D."/>
            <person name="Nagy L.G."/>
            <person name="Floudas D."/>
            <person name="Copeland A."/>
            <person name="Barry K.W."/>
            <person name="Cichocki N."/>
            <person name="Veneault-Fourrey C."/>
            <person name="LaButti K."/>
            <person name="Lindquist E.A."/>
            <person name="Lipzen A."/>
            <person name="Lundell T."/>
            <person name="Morin E."/>
            <person name="Murat C."/>
            <person name="Sun H."/>
            <person name="Tunlid A."/>
            <person name="Henrissat B."/>
            <person name="Grigoriev I.V."/>
            <person name="Hibbett D.S."/>
            <person name="Martin F."/>
            <person name="Nordberg H.P."/>
            <person name="Cantor M.N."/>
            <person name="Hua S.X."/>
        </authorList>
    </citation>
    <scope>NUCLEOTIDE SEQUENCE [LARGE SCALE GENOMIC DNA]</scope>
    <source>
        <strain evidence="2 3">Marx 270</strain>
    </source>
</reference>
<dbReference type="InParanoid" id="A0A0C3K129"/>
<evidence type="ECO:0000313" key="3">
    <source>
        <dbReference type="Proteomes" id="UP000054217"/>
    </source>
</evidence>
<dbReference type="InterPro" id="IPR001251">
    <property type="entry name" value="CRAL-TRIO_dom"/>
</dbReference>